<gene>
    <name evidence="5" type="ORF">GGI15_003238</name>
</gene>
<dbReference type="GO" id="GO:0005697">
    <property type="term" value="C:telomerase holoenzyme complex"/>
    <property type="evidence" value="ECO:0007669"/>
    <property type="project" value="TreeGrafter"/>
</dbReference>
<evidence type="ECO:0000259" key="4">
    <source>
        <dbReference type="Pfam" id="PF10374"/>
    </source>
</evidence>
<reference evidence="5" key="1">
    <citation type="submission" date="2022-07" db="EMBL/GenBank/DDBJ databases">
        <title>Phylogenomic reconstructions and comparative analyses of Kickxellomycotina fungi.</title>
        <authorList>
            <person name="Reynolds N.K."/>
            <person name="Stajich J.E."/>
            <person name="Barry K."/>
            <person name="Grigoriev I.V."/>
            <person name="Crous P."/>
            <person name="Smith M.E."/>
        </authorList>
    </citation>
    <scope>NUCLEOTIDE SEQUENCE</scope>
    <source>
        <strain evidence="5">BCRC 34489</strain>
    </source>
</reference>
<feature type="region of interest" description="Disordered" evidence="2">
    <location>
        <begin position="840"/>
        <end position="859"/>
    </location>
</feature>
<feature type="domain" description="Telomerase activating protein Est1-like N-terminal" evidence="4">
    <location>
        <begin position="72"/>
        <end position="237"/>
    </location>
</feature>
<keyword evidence="1" id="KW-0175">Coiled coil</keyword>
<evidence type="ECO:0000259" key="3">
    <source>
        <dbReference type="Pfam" id="PF10373"/>
    </source>
</evidence>
<keyword evidence="6" id="KW-1185">Reference proteome</keyword>
<dbReference type="GO" id="GO:0000184">
    <property type="term" value="P:nuclear-transcribed mRNA catabolic process, nonsense-mediated decay"/>
    <property type="evidence" value="ECO:0007669"/>
    <property type="project" value="TreeGrafter"/>
</dbReference>
<dbReference type="PANTHER" id="PTHR15696:SF0">
    <property type="entry name" value="TELOMERASE-BINDING PROTEIN EST1A"/>
    <property type="match status" value="1"/>
</dbReference>
<dbReference type="GO" id="GO:0042162">
    <property type="term" value="F:telomeric DNA binding"/>
    <property type="evidence" value="ECO:0007669"/>
    <property type="project" value="TreeGrafter"/>
</dbReference>
<dbReference type="InterPro" id="IPR045153">
    <property type="entry name" value="Est1/Ebs1-like"/>
</dbReference>
<evidence type="ECO:0000313" key="6">
    <source>
        <dbReference type="Proteomes" id="UP001140172"/>
    </source>
</evidence>
<evidence type="ECO:0000313" key="5">
    <source>
        <dbReference type="EMBL" id="KAJ2781372.1"/>
    </source>
</evidence>
<dbReference type="InterPro" id="IPR011990">
    <property type="entry name" value="TPR-like_helical_dom_sf"/>
</dbReference>
<feature type="coiled-coil region" evidence="1">
    <location>
        <begin position="876"/>
        <end position="903"/>
    </location>
</feature>
<feature type="region of interest" description="Disordered" evidence="2">
    <location>
        <begin position="710"/>
        <end position="771"/>
    </location>
</feature>
<comment type="caution">
    <text evidence="5">The sequence shown here is derived from an EMBL/GenBank/DDBJ whole genome shotgun (WGS) entry which is preliminary data.</text>
</comment>
<dbReference type="Proteomes" id="UP001140172">
    <property type="component" value="Unassembled WGS sequence"/>
</dbReference>
<dbReference type="EMBL" id="JANBUM010000212">
    <property type="protein sequence ID" value="KAJ2781372.1"/>
    <property type="molecule type" value="Genomic_DNA"/>
</dbReference>
<dbReference type="InterPro" id="IPR019458">
    <property type="entry name" value="Est1-like_N"/>
</dbReference>
<dbReference type="Pfam" id="PF10374">
    <property type="entry name" value="EST1"/>
    <property type="match status" value="1"/>
</dbReference>
<dbReference type="SUPFAM" id="SSF48452">
    <property type="entry name" value="TPR-like"/>
    <property type="match status" value="1"/>
</dbReference>
<evidence type="ECO:0000256" key="2">
    <source>
        <dbReference type="SAM" id="MobiDB-lite"/>
    </source>
</evidence>
<dbReference type="GO" id="GO:0070034">
    <property type="term" value="F:telomerase RNA binding"/>
    <property type="evidence" value="ECO:0007669"/>
    <property type="project" value="TreeGrafter"/>
</dbReference>
<dbReference type="OrthoDB" id="69928at2759"/>
<accession>A0A9W8LIG9</accession>
<feature type="domain" description="DNA/RNA-binding" evidence="3">
    <location>
        <begin position="270"/>
        <end position="378"/>
    </location>
</feature>
<organism evidence="5 6">
    <name type="scientific">Coemansia interrupta</name>
    <dbReference type="NCBI Taxonomy" id="1126814"/>
    <lineage>
        <taxon>Eukaryota</taxon>
        <taxon>Fungi</taxon>
        <taxon>Fungi incertae sedis</taxon>
        <taxon>Zoopagomycota</taxon>
        <taxon>Kickxellomycotina</taxon>
        <taxon>Kickxellomycetes</taxon>
        <taxon>Kickxellales</taxon>
        <taxon>Kickxellaceae</taxon>
        <taxon>Coemansia</taxon>
    </lineage>
</organism>
<evidence type="ECO:0000256" key="1">
    <source>
        <dbReference type="SAM" id="Coils"/>
    </source>
</evidence>
<protein>
    <submittedName>
        <fullName evidence="5">Uncharacterized protein</fullName>
    </submittedName>
</protein>
<dbReference type="Gene3D" id="1.25.40.10">
    <property type="entry name" value="Tetratricopeptide repeat domain"/>
    <property type="match status" value="1"/>
</dbReference>
<feature type="compositionally biased region" description="Acidic residues" evidence="2">
    <location>
        <begin position="721"/>
        <end position="733"/>
    </location>
</feature>
<dbReference type="InterPro" id="IPR018834">
    <property type="entry name" value="DNA/RNA-bd_Est1-type"/>
</dbReference>
<proteinExistence type="predicted"/>
<dbReference type="PANTHER" id="PTHR15696">
    <property type="entry name" value="SMG-7 SUPPRESSOR WITH MORPHOLOGICAL EFFECT ON GENITALIA PROTEIN 7"/>
    <property type="match status" value="1"/>
</dbReference>
<sequence length="1084" mass="116955">MELRDAEGAAQTANTAELIKMIRKANETLDVSMRVANVDFFASHLELLRADMLELYRRLLLRNPYSSYRKDVASKLWFSTIYPSIEQYRANIKQFEAMLTMSSAARNANSSSSASNGSGNTAGQGTAEADVFAVRKELAKWRARFQKFLQASTGSLLRVVTELAENNELVATGSLTKLSDFALDYRALSVHAFGFEFVDGLRSELDPTLTHSQRAALTIVSRLLLYLGDLSRYRILHTSRKQSITGMMRVVSSGQGQISAPSVNDLWWPAKNFYRGASRLAPHRGQPHNQLAVVHGYEKNTLDSVFNYYRALTALHGFPPAEANLHMIVDNALHAVENTLSSGEGAQNGHNGSSSGHTGYMYYEHRVYEKFTHLRYLFASHQPTARERSELAQSGKIAERVVISDEQGQQLATDIGSACARFIQGIKSGSVTQRTALVAQGIHLFELQRLSALGADDTETAMHSDVITRLSAQLTMCVAEGLCNAVGGSITDSLRNTGRVREVKSEVDLLSKASRRAIPPLIQSLLWLVSACVRIVRDSASREYLVAHGAPLSSLRTVLVETVRNSGLSTSAGFLKRAMEQVRSKVNRRSSVDVGTVSWQNVLESGSFAPLVQRLWAYDASANGIADGSLRLEEDLFVGWRLPDGTVWGSGADNQQHQKQISAQLAAYGADAGFRVRWMQLYCLLSLVTECIPSVIEICDGTSVASAHVQQQGSLGAGNDDVNDDDEEGEEETIFFHGRPPVAAKQMPQPQDAKPEASSLAGGSTRGPSMLQLSAGLASDGQWPFYTSEPSTAPVSPDARTGAVSAAVYSPKQSASVQYPGIHAAGSIATSLGDSGLGWGSIFQQQPNQPPSAADGQSGQSALFAWQQYQIEHQKKLALQQQLDQQQKIQMQLQQQLLAQQNQNTMLSNYQLLAAAAAQQQQNQNQLSGALDPTTSSVLQMAMGVPIQTGREDTKPSLSSVYGAYNIPQRPPIFASSGASSSSSPMMPPAAPTSQPLSTAAAYSAYSWAMLPSVAQSISNSSMQYSGTLAQQGFSLSSLSSSSNERRDGSSYLPLQFSSAAGVSATTAAGASALPFVYGSYGST</sequence>
<dbReference type="AlphaFoldDB" id="A0A9W8LIG9"/>
<name>A0A9W8LIG9_9FUNG</name>
<dbReference type="Pfam" id="PF10373">
    <property type="entry name" value="EST1_DNA_bind"/>
    <property type="match status" value="1"/>
</dbReference>